<dbReference type="AlphaFoldDB" id="A0A2G5V376"/>
<feature type="transmembrane region" description="Helical" evidence="2">
    <location>
        <begin position="35"/>
        <end position="59"/>
    </location>
</feature>
<organism evidence="3 4">
    <name type="scientific">Caenorhabditis nigoni</name>
    <dbReference type="NCBI Taxonomy" id="1611254"/>
    <lineage>
        <taxon>Eukaryota</taxon>
        <taxon>Metazoa</taxon>
        <taxon>Ecdysozoa</taxon>
        <taxon>Nematoda</taxon>
        <taxon>Chromadorea</taxon>
        <taxon>Rhabditida</taxon>
        <taxon>Rhabditina</taxon>
        <taxon>Rhabditomorpha</taxon>
        <taxon>Rhabditoidea</taxon>
        <taxon>Rhabditidae</taxon>
        <taxon>Peloderinae</taxon>
        <taxon>Caenorhabditis</taxon>
    </lineage>
</organism>
<name>A0A2G5V376_9PELO</name>
<sequence length="134" mass="14422">MPLKSTCLLTMSTVKTVSALKNLSIFEATPFEAFFDVFQCGLLLILTTVILVLTTIHFCQTRPPELTLSRPSSFEYYVLKGETSRNGNSRSTTTGTGTTGTTTSDWTGTTGMESTGTGTETRTETKSGISVIAM</sequence>
<dbReference type="Proteomes" id="UP000230233">
    <property type="component" value="Chromosome II"/>
</dbReference>
<evidence type="ECO:0000256" key="2">
    <source>
        <dbReference type="SAM" id="Phobius"/>
    </source>
</evidence>
<protein>
    <submittedName>
        <fullName evidence="3">Uncharacterized protein</fullName>
    </submittedName>
</protein>
<evidence type="ECO:0000313" key="3">
    <source>
        <dbReference type="EMBL" id="PIC46219.1"/>
    </source>
</evidence>
<comment type="caution">
    <text evidence="3">The sequence shown here is derived from an EMBL/GenBank/DDBJ whole genome shotgun (WGS) entry which is preliminary data.</text>
</comment>
<gene>
    <name evidence="3" type="primary">Cnig_chr_II.g5982</name>
    <name evidence="3" type="ORF">B9Z55_005982</name>
</gene>
<evidence type="ECO:0000313" key="4">
    <source>
        <dbReference type="Proteomes" id="UP000230233"/>
    </source>
</evidence>
<feature type="region of interest" description="Disordered" evidence="1">
    <location>
        <begin position="83"/>
        <end position="129"/>
    </location>
</feature>
<proteinExistence type="predicted"/>
<evidence type="ECO:0000256" key="1">
    <source>
        <dbReference type="SAM" id="MobiDB-lite"/>
    </source>
</evidence>
<reference evidence="4" key="1">
    <citation type="submission" date="2017-10" db="EMBL/GenBank/DDBJ databases">
        <title>Rapid genome shrinkage in a self-fertile nematode reveals novel sperm competition proteins.</title>
        <authorList>
            <person name="Yin D."/>
            <person name="Schwarz E.M."/>
            <person name="Thomas C.G."/>
            <person name="Felde R.L."/>
            <person name="Korf I.F."/>
            <person name="Cutter A.D."/>
            <person name="Schartner C.M."/>
            <person name="Ralston E.J."/>
            <person name="Meyer B.J."/>
            <person name="Haag E.S."/>
        </authorList>
    </citation>
    <scope>NUCLEOTIDE SEQUENCE [LARGE SCALE GENOMIC DNA]</scope>
    <source>
        <strain evidence="4">JU1422</strain>
    </source>
</reference>
<dbReference type="OrthoDB" id="5875262at2759"/>
<accession>A0A2G5V376</accession>
<keyword evidence="2" id="KW-0472">Membrane</keyword>
<keyword evidence="2" id="KW-1133">Transmembrane helix</keyword>
<keyword evidence="2" id="KW-0812">Transmembrane</keyword>
<dbReference type="EMBL" id="PDUG01000002">
    <property type="protein sequence ID" value="PIC46219.1"/>
    <property type="molecule type" value="Genomic_DNA"/>
</dbReference>
<keyword evidence="4" id="KW-1185">Reference proteome</keyword>
<feature type="compositionally biased region" description="Low complexity" evidence="1">
    <location>
        <begin position="84"/>
        <end position="120"/>
    </location>
</feature>